<name>A0A8X6L1S2_TRICU</name>
<sequence length="115" mass="13097">MEIYVIDNSQTTTDVIIGTDVLKQTEFKISGNGIELLTKKEEHFINLINVPKAHIQSELKDNALEIVKPHDRYEVEEVGQHGDSYPTSTTVDFMKKWLTYGKPNDFAAEIPIPHQ</sequence>
<evidence type="ECO:0000313" key="1">
    <source>
        <dbReference type="EMBL" id="GFQ94565.1"/>
    </source>
</evidence>
<evidence type="ECO:0000313" key="2">
    <source>
        <dbReference type="Proteomes" id="UP000887116"/>
    </source>
</evidence>
<protein>
    <submittedName>
        <fullName evidence="1">Uncharacterized protein</fullName>
    </submittedName>
</protein>
<accession>A0A8X6L1S2</accession>
<keyword evidence="2" id="KW-1185">Reference proteome</keyword>
<dbReference type="OrthoDB" id="8065943at2759"/>
<dbReference type="EMBL" id="BMAO01004433">
    <property type="protein sequence ID" value="GFQ94565.1"/>
    <property type="molecule type" value="Genomic_DNA"/>
</dbReference>
<organism evidence="1 2">
    <name type="scientific">Trichonephila clavata</name>
    <name type="common">Joro spider</name>
    <name type="synonym">Nephila clavata</name>
    <dbReference type="NCBI Taxonomy" id="2740835"/>
    <lineage>
        <taxon>Eukaryota</taxon>
        <taxon>Metazoa</taxon>
        <taxon>Ecdysozoa</taxon>
        <taxon>Arthropoda</taxon>
        <taxon>Chelicerata</taxon>
        <taxon>Arachnida</taxon>
        <taxon>Araneae</taxon>
        <taxon>Araneomorphae</taxon>
        <taxon>Entelegynae</taxon>
        <taxon>Araneoidea</taxon>
        <taxon>Nephilidae</taxon>
        <taxon>Trichonephila</taxon>
    </lineage>
</organism>
<dbReference type="AlphaFoldDB" id="A0A8X6L1S2"/>
<gene>
    <name evidence="1" type="ORF">TNCT_419471</name>
</gene>
<dbReference type="Proteomes" id="UP000887116">
    <property type="component" value="Unassembled WGS sequence"/>
</dbReference>
<reference evidence="1" key="1">
    <citation type="submission" date="2020-07" db="EMBL/GenBank/DDBJ databases">
        <title>Multicomponent nature underlies the extraordinary mechanical properties of spider dragline silk.</title>
        <authorList>
            <person name="Kono N."/>
            <person name="Nakamura H."/>
            <person name="Mori M."/>
            <person name="Yoshida Y."/>
            <person name="Ohtoshi R."/>
            <person name="Malay A.D."/>
            <person name="Moran D.A.P."/>
            <person name="Tomita M."/>
            <person name="Numata K."/>
            <person name="Arakawa K."/>
        </authorList>
    </citation>
    <scope>NUCLEOTIDE SEQUENCE</scope>
</reference>
<comment type="caution">
    <text evidence="1">The sequence shown here is derived from an EMBL/GenBank/DDBJ whole genome shotgun (WGS) entry which is preliminary data.</text>
</comment>
<proteinExistence type="predicted"/>